<keyword evidence="10" id="KW-1185">Reference proteome</keyword>
<reference evidence="9" key="2">
    <citation type="submission" date="2025-09" db="UniProtKB">
        <authorList>
            <consortium name="Ensembl"/>
        </authorList>
    </citation>
    <scope>IDENTIFICATION</scope>
</reference>
<accession>A0A8D0HFH9</accession>
<dbReference type="GO" id="GO:0005637">
    <property type="term" value="C:nuclear inner membrane"/>
    <property type="evidence" value="ECO:0007669"/>
    <property type="project" value="UniProtKB-SubCell"/>
</dbReference>
<keyword evidence="6 8" id="KW-0472">Membrane</keyword>
<evidence type="ECO:0000256" key="4">
    <source>
        <dbReference type="ARBA" id="ARBA00022729"/>
    </source>
</evidence>
<dbReference type="GeneTree" id="ENSGT00390000002174"/>
<comment type="similarity">
    <text evidence="2">Belongs to the NEMP family.</text>
</comment>
<evidence type="ECO:0000256" key="5">
    <source>
        <dbReference type="ARBA" id="ARBA00022989"/>
    </source>
</evidence>
<keyword evidence="5 8" id="KW-1133">Transmembrane helix</keyword>
<evidence type="ECO:0000256" key="3">
    <source>
        <dbReference type="ARBA" id="ARBA00022692"/>
    </source>
</evidence>
<dbReference type="PANTHER" id="PTHR13598">
    <property type="entry name" value="AT07567P-RELATED"/>
    <property type="match status" value="1"/>
</dbReference>
<keyword evidence="3 8" id="KW-0812">Transmembrane</keyword>
<evidence type="ECO:0000256" key="2">
    <source>
        <dbReference type="ARBA" id="ARBA00005748"/>
    </source>
</evidence>
<keyword evidence="7" id="KW-0539">Nucleus</keyword>
<name>A0A8D0HFH9_SPHPU</name>
<sequence>MHHSETICYCYGQNGTIYLKYIWSTIQVKINSTEMFKLVPLSDERNCHNSETIFAFFKCIVQIIWQSEVSKESALTVSQYGEQMCFSVQPTTKAPYIVSVKRNLLDRKLFALFVAGILLFQFANTLSR</sequence>
<comment type="subcellular location">
    <subcellularLocation>
        <location evidence="1">Nucleus inner membrane</location>
        <topology evidence="1">Multi-pass membrane protein</topology>
        <orientation evidence="1">Nucleoplasmic side</orientation>
    </subcellularLocation>
</comment>
<evidence type="ECO:0000256" key="7">
    <source>
        <dbReference type="ARBA" id="ARBA00023242"/>
    </source>
</evidence>
<reference evidence="9" key="1">
    <citation type="submission" date="2025-08" db="UniProtKB">
        <authorList>
            <consortium name="Ensembl"/>
        </authorList>
    </citation>
    <scope>IDENTIFICATION</scope>
</reference>
<evidence type="ECO:0000256" key="1">
    <source>
        <dbReference type="ARBA" id="ARBA00004575"/>
    </source>
</evidence>
<dbReference type="AlphaFoldDB" id="A0A8D0HFH9"/>
<organism evidence="9 10">
    <name type="scientific">Sphenodon punctatus</name>
    <name type="common">Tuatara</name>
    <name type="synonym">Hatteria punctata</name>
    <dbReference type="NCBI Taxonomy" id="8508"/>
    <lineage>
        <taxon>Eukaryota</taxon>
        <taxon>Metazoa</taxon>
        <taxon>Chordata</taxon>
        <taxon>Craniata</taxon>
        <taxon>Vertebrata</taxon>
        <taxon>Euteleostomi</taxon>
        <taxon>Lepidosauria</taxon>
        <taxon>Sphenodontia</taxon>
        <taxon>Sphenodontidae</taxon>
        <taxon>Sphenodon</taxon>
    </lineage>
</organism>
<dbReference type="PANTHER" id="PTHR13598:SF3">
    <property type="entry name" value="NUCLEAR ENVELOPE INTEGRAL MEMBRANE PROTEIN 2"/>
    <property type="match status" value="1"/>
</dbReference>
<feature type="transmembrane region" description="Helical" evidence="8">
    <location>
        <begin position="109"/>
        <end position="127"/>
    </location>
</feature>
<evidence type="ECO:0000313" key="10">
    <source>
        <dbReference type="Proteomes" id="UP000694392"/>
    </source>
</evidence>
<evidence type="ECO:0000256" key="8">
    <source>
        <dbReference type="SAM" id="Phobius"/>
    </source>
</evidence>
<protein>
    <submittedName>
        <fullName evidence="9">Uncharacterized protein</fullName>
    </submittedName>
</protein>
<proteinExistence type="inferred from homology"/>
<dbReference type="InterPro" id="IPR019358">
    <property type="entry name" value="NEMP_fam"/>
</dbReference>
<evidence type="ECO:0000256" key="6">
    <source>
        <dbReference type="ARBA" id="ARBA00023136"/>
    </source>
</evidence>
<evidence type="ECO:0000313" key="9">
    <source>
        <dbReference type="Ensembl" id="ENSSPUP00000019256.1"/>
    </source>
</evidence>
<dbReference type="Ensembl" id="ENSSPUT00000020511.1">
    <property type="protein sequence ID" value="ENSSPUP00000019256.1"/>
    <property type="gene ID" value="ENSSPUG00000014839.1"/>
</dbReference>
<dbReference type="Proteomes" id="UP000694392">
    <property type="component" value="Unplaced"/>
</dbReference>
<keyword evidence="4" id="KW-0732">Signal</keyword>